<dbReference type="SUPFAM" id="SSF52172">
    <property type="entry name" value="CheY-like"/>
    <property type="match status" value="1"/>
</dbReference>
<dbReference type="SMART" id="SM00862">
    <property type="entry name" value="Trans_reg_C"/>
    <property type="match status" value="1"/>
</dbReference>
<dbReference type="SUPFAM" id="SSF46894">
    <property type="entry name" value="C-terminal effector domain of the bipartite response regulators"/>
    <property type="match status" value="1"/>
</dbReference>
<protein>
    <recommendedName>
        <fullName evidence="9">Regulatory protein VirG</fullName>
    </recommendedName>
</protein>
<evidence type="ECO:0000256" key="1">
    <source>
        <dbReference type="ARBA" id="ARBA00004496"/>
    </source>
</evidence>
<dbReference type="FunFam" id="3.40.50.2300:FF:000001">
    <property type="entry name" value="DNA-binding response regulator PhoB"/>
    <property type="match status" value="1"/>
</dbReference>
<dbReference type="KEGG" id="phr:C6569_19045"/>
<evidence type="ECO:0000256" key="11">
    <source>
        <dbReference type="PROSITE-ProRule" id="PRU01091"/>
    </source>
</evidence>
<evidence type="ECO:0000313" key="14">
    <source>
        <dbReference type="EMBL" id="AVO46981.1"/>
    </source>
</evidence>
<dbReference type="FunFam" id="1.10.10.10:FF:000099">
    <property type="entry name" value="Two-component system response regulator TorR"/>
    <property type="match status" value="1"/>
</dbReference>
<accession>A0A2S0NGB7</accession>
<dbReference type="PROSITE" id="PS51755">
    <property type="entry name" value="OMPR_PHOB"/>
    <property type="match status" value="1"/>
</dbReference>
<name>A0A2S0NGB7_9HYPH</name>
<dbReference type="Gene3D" id="1.10.10.10">
    <property type="entry name" value="Winged helix-like DNA-binding domain superfamily/Winged helix DNA-binding domain"/>
    <property type="match status" value="1"/>
</dbReference>
<evidence type="ECO:0000256" key="9">
    <source>
        <dbReference type="ARBA" id="ARBA00067337"/>
    </source>
</evidence>
<dbReference type="InterPro" id="IPR001867">
    <property type="entry name" value="OmpR/PhoB-type_DNA-bd"/>
</dbReference>
<evidence type="ECO:0000256" key="10">
    <source>
        <dbReference type="PROSITE-ProRule" id="PRU00169"/>
    </source>
</evidence>
<keyword evidence="2" id="KW-0963">Cytoplasm</keyword>
<dbReference type="OrthoDB" id="7554872at2"/>
<evidence type="ECO:0000259" key="13">
    <source>
        <dbReference type="PROSITE" id="PS51755"/>
    </source>
</evidence>
<dbReference type="GO" id="GO:0005829">
    <property type="term" value="C:cytosol"/>
    <property type="evidence" value="ECO:0007669"/>
    <property type="project" value="TreeGrafter"/>
</dbReference>
<keyword evidence="15" id="KW-1185">Reference proteome</keyword>
<evidence type="ECO:0000256" key="3">
    <source>
        <dbReference type="ARBA" id="ARBA00022553"/>
    </source>
</evidence>
<dbReference type="Pfam" id="PF00072">
    <property type="entry name" value="Response_reg"/>
    <property type="match status" value="1"/>
</dbReference>
<dbReference type="CDD" id="cd00383">
    <property type="entry name" value="trans_reg_C"/>
    <property type="match status" value="1"/>
</dbReference>
<evidence type="ECO:0000256" key="7">
    <source>
        <dbReference type="ARBA" id="ARBA00023159"/>
    </source>
</evidence>
<dbReference type="GO" id="GO:0032993">
    <property type="term" value="C:protein-DNA complex"/>
    <property type="evidence" value="ECO:0007669"/>
    <property type="project" value="TreeGrafter"/>
</dbReference>
<evidence type="ECO:0000313" key="15">
    <source>
        <dbReference type="Proteomes" id="UP000237889"/>
    </source>
</evidence>
<evidence type="ECO:0000256" key="5">
    <source>
        <dbReference type="ARBA" id="ARBA00023015"/>
    </source>
</evidence>
<feature type="DNA-binding region" description="OmpR/PhoB-type" evidence="11">
    <location>
        <begin position="140"/>
        <end position="240"/>
    </location>
</feature>
<proteinExistence type="predicted"/>
<organism evidence="14 15">
    <name type="scientific">Phreatobacter cathodiphilus</name>
    <dbReference type="NCBI Taxonomy" id="1868589"/>
    <lineage>
        <taxon>Bacteria</taxon>
        <taxon>Pseudomonadati</taxon>
        <taxon>Pseudomonadota</taxon>
        <taxon>Alphaproteobacteria</taxon>
        <taxon>Hyphomicrobiales</taxon>
        <taxon>Phreatobacteraceae</taxon>
        <taxon>Phreatobacter</taxon>
    </lineage>
</organism>
<keyword evidence="8" id="KW-0804">Transcription</keyword>
<dbReference type="InterPro" id="IPR036388">
    <property type="entry name" value="WH-like_DNA-bd_sf"/>
</dbReference>
<keyword evidence="4" id="KW-0902">Two-component regulatory system</keyword>
<dbReference type="Pfam" id="PF00486">
    <property type="entry name" value="Trans_reg_C"/>
    <property type="match status" value="1"/>
</dbReference>
<dbReference type="EMBL" id="CP027668">
    <property type="protein sequence ID" value="AVO46981.1"/>
    <property type="molecule type" value="Genomic_DNA"/>
</dbReference>
<comment type="subcellular location">
    <subcellularLocation>
        <location evidence="1">Cytoplasm</location>
    </subcellularLocation>
</comment>
<evidence type="ECO:0000256" key="4">
    <source>
        <dbReference type="ARBA" id="ARBA00023012"/>
    </source>
</evidence>
<evidence type="ECO:0000256" key="2">
    <source>
        <dbReference type="ARBA" id="ARBA00022490"/>
    </source>
</evidence>
<gene>
    <name evidence="14" type="ORF">C6569_19045</name>
</gene>
<dbReference type="GO" id="GO:0006355">
    <property type="term" value="P:regulation of DNA-templated transcription"/>
    <property type="evidence" value="ECO:0007669"/>
    <property type="project" value="InterPro"/>
</dbReference>
<reference evidence="14 15" key="1">
    <citation type="submission" date="2018-03" db="EMBL/GenBank/DDBJ databases">
        <title>Genome sequencing of Phreatobacter sp.</title>
        <authorList>
            <person name="Kim S.-J."/>
            <person name="Heo J."/>
            <person name="Kwon S.-W."/>
        </authorList>
    </citation>
    <scope>NUCLEOTIDE SEQUENCE [LARGE SCALE GENOMIC DNA]</scope>
    <source>
        <strain evidence="14 15">S-12</strain>
    </source>
</reference>
<dbReference type="SMART" id="SM00448">
    <property type="entry name" value="REC"/>
    <property type="match status" value="1"/>
</dbReference>
<keyword evidence="7" id="KW-0010">Activator</keyword>
<sequence length="245" mass="26864">MQPSPATTAAPPVHQRAILVVEDDRALRELLSDHLTAAGFMVATAENGVALDRELTRFQPDLVILDVMLPGEDGLSICRRLRDRHPFPILMLTARGDEVDRILGLEFGADDYVTKPFSSRELVARIRAILRRGSRVSDGESRVAFQGWILDLGARSVVSPAGLLVDLTTGEFDVLACLATRPFRVLSRDQIMDLTRADPAAAFDRAVDIVVSRLRRKLTEAGAPPHLVKTVRNGGYMFASPVQDA</sequence>
<dbReference type="RefSeq" id="WP_106750351.1">
    <property type="nucleotide sequence ID" value="NZ_CP027668.1"/>
</dbReference>
<dbReference type="AlphaFoldDB" id="A0A2S0NGB7"/>
<dbReference type="InterPro" id="IPR001789">
    <property type="entry name" value="Sig_transdc_resp-reg_receiver"/>
</dbReference>
<feature type="domain" description="Response regulatory" evidence="12">
    <location>
        <begin position="17"/>
        <end position="130"/>
    </location>
</feature>
<feature type="modified residue" description="4-aspartylphosphate" evidence="10">
    <location>
        <position position="66"/>
    </location>
</feature>
<dbReference type="InterPro" id="IPR011006">
    <property type="entry name" value="CheY-like_superfamily"/>
</dbReference>
<dbReference type="PROSITE" id="PS50110">
    <property type="entry name" value="RESPONSE_REGULATORY"/>
    <property type="match status" value="1"/>
</dbReference>
<dbReference type="GO" id="GO:0000156">
    <property type="term" value="F:phosphorelay response regulator activity"/>
    <property type="evidence" value="ECO:0007669"/>
    <property type="project" value="TreeGrafter"/>
</dbReference>
<keyword evidence="3 10" id="KW-0597">Phosphoprotein</keyword>
<evidence type="ECO:0000256" key="8">
    <source>
        <dbReference type="ARBA" id="ARBA00023163"/>
    </source>
</evidence>
<dbReference type="InterPro" id="IPR039420">
    <property type="entry name" value="WalR-like"/>
</dbReference>
<dbReference type="PANTHER" id="PTHR48111:SF4">
    <property type="entry name" value="DNA-BINDING DUAL TRANSCRIPTIONAL REGULATOR OMPR"/>
    <property type="match status" value="1"/>
</dbReference>
<dbReference type="Gene3D" id="3.40.50.2300">
    <property type="match status" value="1"/>
</dbReference>
<evidence type="ECO:0000256" key="6">
    <source>
        <dbReference type="ARBA" id="ARBA00023125"/>
    </source>
</evidence>
<dbReference type="Proteomes" id="UP000237889">
    <property type="component" value="Chromosome"/>
</dbReference>
<dbReference type="GO" id="GO:0000976">
    <property type="term" value="F:transcription cis-regulatory region binding"/>
    <property type="evidence" value="ECO:0007669"/>
    <property type="project" value="TreeGrafter"/>
</dbReference>
<keyword evidence="5" id="KW-0805">Transcription regulation</keyword>
<keyword evidence="6 11" id="KW-0238">DNA-binding</keyword>
<feature type="domain" description="OmpR/PhoB-type" evidence="13">
    <location>
        <begin position="140"/>
        <end position="240"/>
    </location>
</feature>
<dbReference type="Gene3D" id="6.10.250.690">
    <property type="match status" value="1"/>
</dbReference>
<evidence type="ECO:0000259" key="12">
    <source>
        <dbReference type="PROSITE" id="PS50110"/>
    </source>
</evidence>
<dbReference type="PANTHER" id="PTHR48111">
    <property type="entry name" value="REGULATOR OF RPOS"/>
    <property type="match status" value="1"/>
</dbReference>
<dbReference type="InterPro" id="IPR016032">
    <property type="entry name" value="Sig_transdc_resp-reg_C-effctor"/>
</dbReference>